<dbReference type="Pfam" id="PF00196">
    <property type="entry name" value="GerE"/>
    <property type="match status" value="1"/>
</dbReference>
<name>A0ABS4QR86_9NOCA</name>
<evidence type="ECO:0000313" key="9">
    <source>
        <dbReference type="Proteomes" id="UP001519325"/>
    </source>
</evidence>
<dbReference type="SUPFAM" id="SSF52172">
    <property type="entry name" value="CheY-like"/>
    <property type="match status" value="1"/>
</dbReference>
<dbReference type="InterPro" id="IPR000792">
    <property type="entry name" value="Tscrpt_reg_LuxR_C"/>
</dbReference>
<dbReference type="RefSeq" id="WP_209897380.1">
    <property type="nucleotide sequence ID" value="NZ_JAGGMR010000001.1"/>
</dbReference>
<dbReference type="InterPro" id="IPR011006">
    <property type="entry name" value="CheY-like_superfamily"/>
</dbReference>
<keyword evidence="2" id="KW-0805">Transcription regulation</keyword>
<feature type="modified residue" description="4-aspartylphosphate" evidence="5">
    <location>
        <position position="55"/>
    </location>
</feature>
<dbReference type="PANTHER" id="PTHR43214:SF24">
    <property type="entry name" value="TRANSCRIPTIONAL REGULATORY PROTEIN NARL-RELATED"/>
    <property type="match status" value="1"/>
</dbReference>
<feature type="domain" description="HTH luxR-type" evidence="6">
    <location>
        <begin position="145"/>
        <end position="210"/>
    </location>
</feature>
<evidence type="ECO:0000313" key="8">
    <source>
        <dbReference type="EMBL" id="MBP2194227.1"/>
    </source>
</evidence>
<dbReference type="SMART" id="SM00421">
    <property type="entry name" value="HTH_LUXR"/>
    <property type="match status" value="1"/>
</dbReference>
<organism evidence="8 9">
    <name type="scientific">Nocardia goodfellowii</name>
    <dbReference type="NCBI Taxonomy" id="882446"/>
    <lineage>
        <taxon>Bacteria</taxon>
        <taxon>Bacillati</taxon>
        <taxon>Actinomycetota</taxon>
        <taxon>Actinomycetes</taxon>
        <taxon>Mycobacteriales</taxon>
        <taxon>Nocardiaceae</taxon>
        <taxon>Nocardia</taxon>
    </lineage>
</organism>
<evidence type="ECO:0000256" key="3">
    <source>
        <dbReference type="ARBA" id="ARBA00023125"/>
    </source>
</evidence>
<keyword evidence="3" id="KW-0238">DNA-binding</keyword>
<evidence type="ECO:0000259" key="7">
    <source>
        <dbReference type="PROSITE" id="PS50110"/>
    </source>
</evidence>
<proteinExistence type="predicted"/>
<dbReference type="SUPFAM" id="SSF46894">
    <property type="entry name" value="C-terminal effector domain of the bipartite response regulators"/>
    <property type="match status" value="1"/>
</dbReference>
<dbReference type="PANTHER" id="PTHR43214">
    <property type="entry name" value="TWO-COMPONENT RESPONSE REGULATOR"/>
    <property type="match status" value="1"/>
</dbReference>
<keyword evidence="1 5" id="KW-0597">Phosphoprotein</keyword>
<gene>
    <name evidence="8" type="ORF">BJ987_007128</name>
</gene>
<dbReference type="Pfam" id="PF00072">
    <property type="entry name" value="Response_reg"/>
    <property type="match status" value="1"/>
</dbReference>
<sequence length="218" mass="23704">MATTVFLVDDHEIVRLGIRDLIDDQADLQVVGEAASCAEARRRVPALRPDVAVLDIRLPDGSGVELCRDLLAVTPRLRCVMLTSFFEEQSMIGAVLAGACGYLIKDIRGDELVDAIRAVGQGRSLLDERAVAALMTKVRTQSAAEHGPLASLTDRERTVLGMLGEGLTNRQIARRMYLSEKTVKNYVSQLLSKLEVGGRTEAAVLATKLGLPEGRDDY</sequence>
<evidence type="ECO:0000256" key="4">
    <source>
        <dbReference type="ARBA" id="ARBA00023163"/>
    </source>
</evidence>
<dbReference type="CDD" id="cd17535">
    <property type="entry name" value="REC_NarL-like"/>
    <property type="match status" value="1"/>
</dbReference>
<protein>
    <submittedName>
        <fullName evidence="8">Two-component system response regulator DevR</fullName>
    </submittedName>
</protein>
<accession>A0ABS4QR86</accession>
<dbReference type="PRINTS" id="PR00038">
    <property type="entry name" value="HTHLUXR"/>
</dbReference>
<dbReference type="InterPro" id="IPR016032">
    <property type="entry name" value="Sig_transdc_resp-reg_C-effctor"/>
</dbReference>
<reference evidence="8 9" key="1">
    <citation type="submission" date="2021-03" db="EMBL/GenBank/DDBJ databases">
        <title>Sequencing the genomes of 1000 actinobacteria strains.</title>
        <authorList>
            <person name="Klenk H.-P."/>
        </authorList>
    </citation>
    <scope>NUCLEOTIDE SEQUENCE [LARGE SCALE GENOMIC DNA]</scope>
    <source>
        <strain evidence="8 9">DSM 45516</strain>
    </source>
</reference>
<keyword evidence="4" id="KW-0804">Transcription</keyword>
<dbReference type="PROSITE" id="PS50043">
    <property type="entry name" value="HTH_LUXR_2"/>
    <property type="match status" value="1"/>
</dbReference>
<dbReference type="CDD" id="cd06170">
    <property type="entry name" value="LuxR_C_like"/>
    <property type="match status" value="1"/>
</dbReference>
<dbReference type="InterPro" id="IPR039420">
    <property type="entry name" value="WalR-like"/>
</dbReference>
<dbReference type="PROSITE" id="PS50110">
    <property type="entry name" value="RESPONSE_REGULATORY"/>
    <property type="match status" value="1"/>
</dbReference>
<feature type="domain" description="Response regulatory" evidence="7">
    <location>
        <begin position="4"/>
        <end position="120"/>
    </location>
</feature>
<dbReference type="InterPro" id="IPR001789">
    <property type="entry name" value="Sig_transdc_resp-reg_receiver"/>
</dbReference>
<evidence type="ECO:0000256" key="1">
    <source>
        <dbReference type="ARBA" id="ARBA00022553"/>
    </source>
</evidence>
<comment type="caution">
    <text evidence="8">The sequence shown here is derived from an EMBL/GenBank/DDBJ whole genome shotgun (WGS) entry which is preliminary data.</text>
</comment>
<dbReference type="InterPro" id="IPR058245">
    <property type="entry name" value="NreC/VraR/RcsB-like_REC"/>
</dbReference>
<evidence type="ECO:0000256" key="5">
    <source>
        <dbReference type="PROSITE-ProRule" id="PRU00169"/>
    </source>
</evidence>
<dbReference type="EMBL" id="JAGGMR010000001">
    <property type="protein sequence ID" value="MBP2194227.1"/>
    <property type="molecule type" value="Genomic_DNA"/>
</dbReference>
<evidence type="ECO:0000256" key="2">
    <source>
        <dbReference type="ARBA" id="ARBA00023015"/>
    </source>
</evidence>
<dbReference type="Proteomes" id="UP001519325">
    <property type="component" value="Unassembled WGS sequence"/>
</dbReference>
<keyword evidence="9" id="KW-1185">Reference proteome</keyword>
<dbReference type="Gene3D" id="3.40.50.2300">
    <property type="match status" value="1"/>
</dbReference>
<dbReference type="SMART" id="SM00448">
    <property type="entry name" value="REC"/>
    <property type="match status" value="1"/>
</dbReference>
<evidence type="ECO:0000259" key="6">
    <source>
        <dbReference type="PROSITE" id="PS50043"/>
    </source>
</evidence>